<accession>A0ABV2A7R2</accession>
<dbReference type="InterPro" id="IPR036390">
    <property type="entry name" value="WH_DNA-bd_sf"/>
</dbReference>
<gene>
    <name evidence="2" type="ORF">ABSH63_04600</name>
</gene>
<dbReference type="InterPro" id="IPR036388">
    <property type="entry name" value="WH-like_DNA-bd_sf"/>
</dbReference>
<name>A0ABV2A7R2_9GAMM</name>
<dbReference type="EMBL" id="JBEPIJ010000004">
    <property type="protein sequence ID" value="MES0873293.1"/>
    <property type="molecule type" value="Genomic_DNA"/>
</dbReference>
<dbReference type="SMART" id="SM00347">
    <property type="entry name" value="HTH_MARR"/>
    <property type="match status" value="1"/>
</dbReference>
<dbReference type="InterPro" id="IPR000835">
    <property type="entry name" value="HTH_MarR-typ"/>
</dbReference>
<keyword evidence="3" id="KW-1185">Reference proteome</keyword>
<sequence length="180" mass="20028">MKGVDRLRAIDLSAKKLQARIPRFPQNTIHVLRVLRATDISVGDYFEKLLSPAGVNGSEFHTLAILSSCDNGTSSPSELAELVGQTRANMTRILDSLVKSRYVSSVVDRRDARRRSVAITARGERFLSKCVGEFAPLLSDCLSDFSRSELDLLERLLRKMIESLDRGQRGLVFSADFRAA</sequence>
<dbReference type="PROSITE" id="PS50995">
    <property type="entry name" value="HTH_MARR_2"/>
    <property type="match status" value="1"/>
</dbReference>
<organism evidence="2 3">
    <name type="scientific">Sinimarinibacterium thermocellulolyticum</name>
    <dbReference type="NCBI Taxonomy" id="3170016"/>
    <lineage>
        <taxon>Bacteria</taxon>
        <taxon>Pseudomonadati</taxon>
        <taxon>Pseudomonadota</taxon>
        <taxon>Gammaproteobacteria</taxon>
        <taxon>Nevskiales</taxon>
        <taxon>Nevskiaceae</taxon>
        <taxon>Sinimarinibacterium</taxon>
    </lineage>
</organism>
<evidence type="ECO:0000259" key="1">
    <source>
        <dbReference type="PROSITE" id="PS50995"/>
    </source>
</evidence>
<dbReference type="RefSeq" id="WP_352887847.1">
    <property type="nucleotide sequence ID" value="NZ_JBEPIJ010000004.1"/>
</dbReference>
<dbReference type="PANTHER" id="PTHR33164">
    <property type="entry name" value="TRANSCRIPTIONAL REGULATOR, MARR FAMILY"/>
    <property type="match status" value="1"/>
</dbReference>
<dbReference type="Gene3D" id="1.10.10.10">
    <property type="entry name" value="Winged helix-like DNA-binding domain superfamily/Winged helix DNA-binding domain"/>
    <property type="match status" value="1"/>
</dbReference>
<dbReference type="PANTHER" id="PTHR33164:SF43">
    <property type="entry name" value="HTH-TYPE TRANSCRIPTIONAL REPRESSOR YETL"/>
    <property type="match status" value="1"/>
</dbReference>
<comment type="caution">
    <text evidence="2">The sequence shown here is derived from an EMBL/GenBank/DDBJ whole genome shotgun (WGS) entry which is preliminary data.</text>
</comment>
<proteinExistence type="predicted"/>
<dbReference type="Pfam" id="PF12802">
    <property type="entry name" value="MarR_2"/>
    <property type="match status" value="1"/>
</dbReference>
<reference evidence="2 3" key="1">
    <citation type="submission" date="2024-06" db="EMBL/GenBank/DDBJ databases">
        <authorList>
            <person name="Li Z."/>
            <person name="Jiang Y."/>
        </authorList>
    </citation>
    <scope>NUCLEOTIDE SEQUENCE [LARGE SCALE GENOMIC DNA]</scope>
    <source>
        <strain evidence="2 3">HSW-8</strain>
    </source>
</reference>
<dbReference type="PRINTS" id="PR00598">
    <property type="entry name" value="HTHMARR"/>
</dbReference>
<protein>
    <submittedName>
        <fullName evidence="2">MarR family transcriptional regulator</fullName>
    </submittedName>
</protein>
<evidence type="ECO:0000313" key="2">
    <source>
        <dbReference type="EMBL" id="MES0873293.1"/>
    </source>
</evidence>
<dbReference type="SUPFAM" id="SSF46785">
    <property type="entry name" value="Winged helix' DNA-binding domain"/>
    <property type="match status" value="1"/>
</dbReference>
<feature type="domain" description="HTH marR-type" evidence="1">
    <location>
        <begin position="28"/>
        <end position="162"/>
    </location>
</feature>
<evidence type="ECO:0000313" key="3">
    <source>
        <dbReference type="Proteomes" id="UP001465331"/>
    </source>
</evidence>
<dbReference type="Proteomes" id="UP001465331">
    <property type="component" value="Unassembled WGS sequence"/>
</dbReference>
<dbReference type="InterPro" id="IPR039422">
    <property type="entry name" value="MarR/SlyA-like"/>
</dbReference>